<feature type="non-terminal residue" evidence="2">
    <location>
        <position position="490"/>
    </location>
</feature>
<proteinExistence type="predicted"/>
<dbReference type="Proteomes" id="UP000324800">
    <property type="component" value="Unassembled WGS sequence"/>
</dbReference>
<sequence length="490" mass="57001">KEQKRKILEKEKKKKSLEEEQKREIQEEEEQKRKALEEEEQKRKALEEEQKRKALEEEQKRKALEEEEQKRKSLEEEEQRRKEQEQEKQRRKEQEETRKKKQKDQMISKYQGFIPIEWSDDLFEDVAHYYFMRVEIIVDYPSNLDISSLTVVDTKNPNQPGFHFVSFDDEKFNTSDSTNQKSSPSKNKTNIEMKTAVAVPAFCAQVGEKNCFYSLHHSTLGWKHGAKPRLHKIDNNNNNNNENNNNNNNIITYRVKLTTETGMLRGDDYIQYDQRNTLQVSFFAALESVVPSVPESTLRGAFDMIQRSNNDELLKFVLTYKDSAIARYSLDALAQRGVSLFTIASKFKDLNITPDDPRSDAAITALTLFKGGIKRRQTQIQTQEQRKYKQSQSNERHPNGFLCDRKNIFGDQVVPDRLLLDAAQQLNDIREGKFNPANVEELLRIGHISQRIPRFIPTNNAKQRLDIVSYALRSGVPLLIQGPTSASKSL</sequence>
<dbReference type="CDD" id="cd22249">
    <property type="entry name" value="UDM1_RNF168_RNF169-like"/>
    <property type="match status" value="1"/>
</dbReference>
<evidence type="ECO:0000313" key="3">
    <source>
        <dbReference type="Proteomes" id="UP000324800"/>
    </source>
</evidence>
<reference evidence="2 3" key="1">
    <citation type="submission" date="2019-03" db="EMBL/GenBank/DDBJ databases">
        <title>Single cell metagenomics reveals metabolic interactions within the superorganism composed of flagellate Streblomastix strix and complex community of Bacteroidetes bacteria on its surface.</title>
        <authorList>
            <person name="Treitli S.C."/>
            <person name="Kolisko M."/>
            <person name="Husnik F."/>
            <person name="Keeling P."/>
            <person name="Hampl V."/>
        </authorList>
    </citation>
    <scope>NUCLEOTIDE SEQUENCE [LARGE SCALE GENOMIC DNA]</scope>
    <source>
        <strain evidence="2">ST1C</strain>
    </source>
</reference>
<feature type="non-terminal residue" evidence="2">
    <location>
        <position position="1"/>
    </location>
</feature>
<evidence type="ECO:0000313" key="2">
    <source>
        <dbReference type="EMBL" id="KAA6359970.1"/>
    </source>
</evidence>
<feature type="compositionally biased region" description="Polar residues" evidence="1">
    <location>
        <begin position="174"/>
        <end position="189"/>
    </location>
</feature>
<dbReference type="AlphaFoldDB" id="A0A5J4TPY0"/>
<comment type="caution">
    <text evidence="2">The sequence shown here is derived from an EMBL/GenBank/DDBJ whole genome shotgun (WGS) entry which is preliminary data.</text>
</comment>
<evidence type="ECO:0000256" key="1">
    <source>
        <dbReference type="SAM" id="MobiDB-lite"/>
    </source>
</evidence>
<organism evidence="2 3">
    <name type="scientific">Streblomastix strix</name>
    <dbReference type="NCBI Taxonomy" id="222440"/>
    <lineage>
        <taxon>Eukaryota</taxon>
        <taxon>Metamonada</taxon>
        <taxon>Preaxostyla</taxon>
        <taxon>Oxymonadida</taxon>
        <taxon>Streblomastigidae</taxon>
        <taxon>Streblomastix</taxon>
    </lineage>
</organism>
<feature type="region of interest" description="Disordered" evidence="1">
    <location>
        <begin position="379"/>
        <end position="401"/>
    </location>
</feature>
<feature type="region of interest" description="Disordered" evidence="1">
    <location>
        <begin position="1"/>
        <end position="106"/>
    </location>
</feature>
<protein>
    <submittedName>
        <fullName evidence="2">Uncharacterized protein</fullName>
    </submittedName>
</protein>
<name>A0A5J4TPY0_9EUKA</name>
<gene>
    <name evidence="2" type="ORF">EZS28_044503</name>
</gene>
<accession>A0A5J4TPY0</accession>
<dbReference type="EMBL" id="SNRW01027611">
    <property type="protein sequence ID" value="KAA6359970.1"/>
    <property type="molecule type" value="Genomic_DNA"/>
</dbReference>
<feature type="region of interest" description="Disordered" evidence="1">
    <location>
        <begin position="167"/>
        <end position="189"/>
    </location>
</feature>